<dbReference type="Proteomes" id="UP000292702">
    <property type="component" value="Unassembled WGS sequence"/>
</dbReference>
<organism evidence="1 2">
    <name type="scientific">Steccherinum ochraceum</name>
    <dbReference type="NCBI Taxonomy" id="92696"/>
    <lineage>
        <taxon>Eukaryota</taxon>
        <taxon>Fungi</taxon>
        <taxon>Dikarya</taxon>
        <taxon>Basidiomycota</taxon>
        <taxon>Agaricomycotina</taxon>
        <taxon>Agaricomycetes</taxon>
        <taxon>Polyporales</taxon>
        <taxon>Steccherinaceae</taxon>
        <taxon>Steccherinum</taxon>
    </lineage>
</organism>
<evidence type="ECO:0000313" key="2">
    <source>
        <dbReference type="Proteomes" id="UP000292702"/>
    </source>
</evidence>
<dbReference type="OrthoDB" id="10511766at2759"/>
<gene>
    <name evidence="1" type="ORF">EIP91_002954</name>
</gene>
<keyword evidence="2" id="KW-1185">Reference proteome</keyword>
<dbReference type="AlphaFoldDB" id="A0A4R0RDT4"/>
<reference evidence="1 2" key="1">
    <citation type="submission" date="2018-11" db="EMBL/GenBank/DDBJ databases">
        <title>Genome assembly of Steccherinum ochraceum LE-BIN_3174, the white-rot fungus of the Steccherinaceae family (The Residual Polyporoid clade, Polyporales, Basidiomycota).</title>
        <authorList>
            <person name="Fedorova T.V."/>
            <person name="Glazunova O.A."/>
            <person name="Landesman E.O."/>
            <person name="Moiseenko K.V."/>
            <person name="Psurtseva N.V."/>
            <person name="Savinova O.S."/>
            <person name="Shakhova N.V."/>
            <person name="Tyazhelova T.V."/>
            <person name="Vasina D.V."/>
        </authorList>
    </citation>
    <scope>NUCLEOTIDE SEQUENCE [LARGE SCALE GENOMIC DNA]</scope>
    <source>
        <strain evidence="1 2">LE-BIN_3174</strain>
    </source>
</reference>
<evidence type="ECO:0000313" key="1">
    <source>
        <dbReference type="EMBL" id="TCD65246.1"/>
    </source>
</evidence>
<name>A0A4R0RDT4_9APHY</name>
<proteinExistence type="predicted"/>
<dbReference type="EMBL" id="RWJN01000191">
    <property type="protein sequence ID" value="TCD65246.1"/>
    <property type="molecule type" value="Genomic_DNA"/>
</dbReference>
<comment type="caution">
    <text evidence="1">The sequence shown here is derived from an EMBL/GenBank/DDBJ whole genome shotgun (WGS) entry which is preliminary data.</text>
</comment>
<sequence length="214" mass="23928">MLSLNSLLRKLLNPFATSPKAIVTSASDPILPAISFKASGRPRYGRTCCFGRRRSSPKEMKMEAHRVELFLFDQTMSTLSADESLMDGGGNSTLVDFKPISEKGFSKVSGTKLTWHGEAARSLDEWNHLNSVSQYVPLSPISMWEDTDLDLEDEESYDWFGERPPVVLTTGINSIFLRHVLPGLKAIHSARKTSTPSPPPTPRLVERIYAWFGR</sequence>
<accession>A0A4R0RDT4</accession>
<protein>
    <submittedName>
        <fullName evidence="1">Uncharacterized protein</fullName>
    </submittedName>
</protein>